<dbReference type="EMBL" id="JAUSVS010000001">
    <property type="protein sequence ID" value="MDQ0462499.1"/>
    <property type="molecule type" value="Genomic_DNA"/>
</dbReference>
<feature type="domain" description="HTH tetR-type" evidence="5">
    <location>
        <begin position="7"/>
        <end position="67"/>
    </location>
</feature>
<dbReference type="RefSeq" id="WP_307344863.1">
    <property type="nucleotide sequence ID" value="NZ_JAUSVS010000001.1"/>
</dbReference>
<dbReference type="Proteomes" id="UP001228905">
    <property type="component" value="Unassembled WGS sequence"/>
</dbReference>
<keyword evidence="1" id="KW-0805">Transcription regulation</keyword>
<reference evidence="6 7" key="1">
    <citation type="submission" date="2023-07" db="EMBL/GenBank/DDBJ databases">
        <title>Genomic Encyclopedia of Type Strains, Phase IV (KMG-IV): sequencing the most valuable type-strain genomes for metagenomic binning, comparative biology and taxonomic classification.</title>
        <authorList>
            <person name="Goeker M."/>
        </authorList>
    </citation>
    <scope>NUCLEOTIDE SEQUENCE [LARGE SCALE GENOMIC DNA]</scope>
    <source>
        <strain evidence="6 7">DSM 18695</strain>
    </source>
</reference>
<evidence type="ECO:0000313" key="7">
    <source>
        <dbReference type="Proteomes" id="UP001228905"/>
    </source>
</evidence>
<keyword evidence="3" id="KW-0804">Transcription</keyword>
<evidence type="ECO:0000256" key="4">
    <source>
        <dbReference type="PROSITE-ProRule" id="PRU00335"/>
    </source>
</evidence>
<organism evidence="6 7">
    <name type="scientific">Caulobacter ginsengisoli</name>
    <dbReference type="NCBI Taxonomy" id="400775"/>
    <lineage>
        <taxon>Bacteria</taxon>
        <taxon>Pseudomonadati</taxon>
        <taxon>Pseudomonadota</taxon>
        <taxon>Alphaproteobacteria</taxon>
        <taxon>Caulobacterales</taxon>
        <taxon>Caulobacteraceae</taxon>
        <taxon>Caulobacter</taxon>
    </lineage>
</organism>
<keyword evidence="2 4" id="KW-0238">DNA-binding</keyword>
<comment type="caution">
    <text evidence="6">The sequence shown here is derived from an EMBL/GenBank/DDBJ whole genome shotgun (WGS) entry which is preliminary data.</text>
</comment>
<dbReference type="InterPro" id="IPR001647">
    <property type="entry name" value="HTH_TetR"/>
</dbReference>
<dbReference type="SUPFAM" id="SSF46689">
    <property type="entry name" value="Homeodomain-like"/>
    <property type="match status" value="1"/>
</dbReference>
<dbReference type="Gene3D" id="1.10.357.10">
    <property type="entry name" value="Tetracycline Repressor, domain 2"/>
    <property type="match status" value="1"/>
</dbReference>
<evidence type="ECO:0000259" key="5">
    <source>
        <dbReference type="PROSITE" id="PS50977"/>
    </source>
</evidence>
<dbReference type="PANTHER" id="PTHR30055">
    <property type="entry name" value="HTH-TYPE TRANSCRIPTIONAL REGULATOR RUTR"/>
    <property type="match status" value="1"/>
</dbReference>
<evidence type="ECO:0000256" key="3">
    <source>
        <dbReference type="ARBA" id="ARBA00023163"/>
    </source>
</evidence>
<dbReference type="PANTHER" id="PTHR30055:SF234">
    <property type="entry name" value="HTH-TYPE TRANSCRIPTIONAL REGULATOR BETI"/>
    <property type="match status" value="1"/>
</dbReference>
<evidence type="ECO:0000256" key="1">
    <source>
        <dbReference type="ARBA" id="ARBA00023015"/>
    </source>
</evidence>
<keyword evidence="7" id="KW-1185">Reference proteome</keyword>
<gene>
    <name evidence="6" type="ORF">QO010_000247</name>
</gene>
<dbReference type="PRINTS" id="PR00455">
    <property type="entry name" value="HTHTETR"/>
</dbReference>
<evidence type="ECO:0000313" key="6">
    <source>
        <dbReference type="EMBL" id="MDQ0462499.1"/>
    </source>
</evidence>
<dbReference type="PROSITE" id="PS50977">
    <property type="entry name" value="HTH_TETR_2"/>
    <property type="match status" value="1"/>
</dbReference>
<dbReference type="InterPro" id="IPR050109">
    <property type="entry name" value="HTH-type_TetR-like_transc_reg"/>
</dbReference>
<feature type="DNA-binding region" description="H-T-H motif" evidence="4">
    <location>
        <begin position="30"/>
        <end position="49"/>
    </location>
</feature>
<dbReference type="InterPro" id="IPR009057">
    <property type="entry name" value="Homeodomain-like_sf"/>
</dbReference>
<protein>
    <submittedName>
        <fullName evidence="6">AcrR family transcriptional regulator</fullName>
    </submittedName>
</protein>
<proteinExistence type="predicted"/>
<dbReference type="Pfam" id="PF00440">
    <property type="entry name" value="TetR_N"/>
    <property type="match status" value="1"/>
</dbReference>
<sequence length="185" mass="20237">MIEVEHKPTRQKLIEAAAQAFNAGGYFGTDTNRIARAAGFAPQTFYRHFEDKLAVFIAVYDDWRESERLAVRAAARAPDPDLAIAQASLDHHVRWTGFRRSLRLLALEEPRVRDARTLSRRQQLGDLAKAPGNRGREPADLAAALLKVERVCDAAADGELADLGLGEAAILGLVIDAIRGARGRG</sequence>
<evidence type="ECO:0000256" key="2">
    <source>
        <dbReference type="ARBA" id="ARBA00023125"/>
    </source>
</evidence>
<accession>A0ABU0IKM4</accession>
<name>A0ABU0IKM4_9CAUL</name>